<dbReference type="InterPro" id="IPR024638">
    <property type="entry name" value="Ctk3_N"/>
</dbReference>
<evidence type="ECO:0000256" key="1">
    <source>
        <dbReference type="SAM" id="MobiDB-lite"/>
    </source>
</evidence>
<dbReference type="PROSITE" id="PS51391">
    <property type="entry name" value="CID"/>
    <property type="match status" value="1"/>
</dbReference>
<dbReference type="Gene3D" id="1.25.40.90">
    <property type="match status" value="1"/>
</dbReference>
<reference evidence="3" key="1">
    <citation type="submission" date="2020-07" db="EMBL/GenBank/DDBJ databases">
        <title>Draft Genome Sequence of a Deep-Sea Yeast, Naganishia (Cryptococcus) liquefaciens strain N6.</title>
        <authorList>
            <person name="Han Y.W."/>
            <person name="Kajitani R."/>
            <person name="Morimoto H."/>
            <person name="Parhat M."/>
            <person name="Tsubouchi H."/>
            <person name="Bakenova O."/>
            <person name="Ogata M."/>
            <person name="Argunhan B."/>
            <person name="Aoki R."/>
            <person name="Kajiwara S."/>
            <person name="Itoh T."/>
            <person name="Iwasaki H."/>
        </authorList>
    </citation>
    <scope>NUCLEOTIDE SEQUENCE</scope>
    <source>
        <strain evidence="3">N6</strain>
    </source>
</reference>
<dbReference type="OrthoDB" id="21266at2759"/>
<dbReference type="Pfam" id="PF12350">
    <property type="entry name" value="CTK3_C"/>
    <property type="match status" value="1"/>
</dbReference>
<accession>A0A8H3YEB1</accession>
<name>A0A8H3YEB1_9TREE</name>
<sequence>MSFDAFEARLHFLQLLRRLNASQQSIQAVVSYAVKYGRKCGEDLWECIMEETAKGSLNARINIFYMLDTLCDPVISANSLPSTSSSSAGPSSGRIAELPYAGFLERDMETLVGYVVPEGKEGMLNLLSAKQVIQSLRQKHAIQVEVCDRMMKVLEQRRTHPTATVAPTTTTPSSRKRTAPVSTEFSRSDTLKRMEEDRERHKRLREKMWVIPLPLAASRGSAVGPTAGKGATPQMTPSPATPLSPSANARIPVENAAAIGTKAFFQKAAVGAMEEDFGRLWDWVGELDEDDLMELKTADARCREQKRMPV</sequence>
<dbReference type="InterPro" id="IPR024637">
    <property type="entry name" value="Ctk3_C"/>
</dbReference>
<feature type="domain" description="CID" evidence="2">
    <location>
        <begin position="4"/>
        <end position="158"/>
    </location>
</feature>
<dbReference type="InterPro" id="IPR008942">
    <property type="entry name" value="ENTH_VHS"/>
</dbReference>
<organism evidence="3 4">
    <name type="scientific">Naganishia liquefaciens</name>
    <dbReference type="NCBI Taxonomy" id="104408"/>
    <lineage>
        <taxon>Eukaryota</taxon>
        <taxon>Fungi</taxon>
        <taxon>Dikarya</taxon>
        <taxon>Basidiomycota</taxon>
        <taxon>Agaricomycotina</taxon>
        <taxon>Tremellomycetes</taxon>
        <taxon>Filobasidiales</taxon>
        <taxon>Filobasidiaceae</taxon>
        <taxon>Naganishia</taxon>
    </lineage>
</organism>
<dbReference type="GO" id="GO:0045943">
    <property type="term" value="P:positive regulation of transcription by RNA polymerase I"/>
    <property type="evidence" value="ECO:0007669"/>
    <property type="project" value="TreeGrafter"/>
</dbReference>
<evidence type="ECO:0000313" key="3">
    <source>
        <dbReference type="EMBL" id="GHJ86274.1"/>
    </source>
</evidence>
<evidence type="ECO:0000259" key="2">
    <source>
        <dbReference type="PROSITE" id="PS51391"/>
    </source>
</evidence>
<dbReference type="InterPro" id="IPR042326">
    <property type="entry name" value="Ctk3"/>
</dbReference>
<keyword evidence="4" id="KW-1185">Reference proteome</keyword>
<feature type="compositionally biased region" description="Low complexity" evidence="1">
    <location>
        <begin position="161"/>
        <end position="173"/>
    </location>
</feature>
<dbReference type="EMBL" id="BLZA01000017">
    <property type="protein sequence ID" value="GHJ86274.1"/>
    <property type="molecule type" value="Genomic_DNA"/>
</dbReference>
<proteinExistence type="predicted"/>
<feature type="region of interest" description="Disordered" evidence="1">
    <location>
        <begin position="159"/>
        <end position="199"/>
    </location>
</feature>
<dbReference type="Proteomes" id="UP000620104">
    <property type="component" value="Unassembled WGS sequence"/>
</dbReference>
<dbReference type="InterPro" id="IPR006569">
    <property type="entry name" value="CID_dom"/>
</dbReference>
<feature type="region of interest" description="Disordered" evidence="1">
    <location>
        <begin position="220"/>
        <end position="244"/>
    </location>
</feature>
<evidence type="ECO:0000313" key="4">
    <source>
        <dbReference type="Proteomes" id="UP000620104"/>
    </source>
</evidence>
<feature type="compositionally biased region" description="Basic and acidic residues" evidence="1">
    <location>
        <begin position="186"/>
        <end position="199"/>
    </location>
</feature>
<dbReference type="AlphaFoldDB" id="A0A8H3YEB1"/>
<dbReference type="PANTHER" id="PTHR28291:SF1">
    <property type="entry name" value="CTD KINASE SUBUNIT GAMMA"/>
    <property type="match status" value="1"/>
</dbReference>
<gene>
    <name evidence="3" type="ORF">NliqN6_2676</name>
</gene>
<dbReference type="GO" id="GO:0032786">
    <property type="term" value="P:positive regulation of DNA-templated transcription, elongation"/>
    <property type="evidence" value="ECO:0007669"/>
    <property type="project" value="InterPro"/>
</dbReference>
<dbReference type="PANTHER" id="PTHR28291">
    <property type="entry name" value="CTD KINASE SUBUNIT GAMMA"/>
    <property type="match status" value="1"/>
</dbReference>
<dbReference type="GO" id="GO:0070692">
    <property type="term" value="C:CTDK-1 complex"/>
    <property type="evidence" value="ECO:0007669"/>
    <property type="project" value="InterPro"/>
</dbReference>
<protein>
    <recommendedName>
        <fullName evidence="2">CID domain-containing protein</fullName>
    </recommendedName>
</protein>
<comment type="caution">
    <text evidence="3">The sequence shown here is derived from an EMBL/GenBank/DDBJ whole genome shotgun (WGS) entry which is preliminary data.</text>
</comment>
<dbReference type="Pfam" id="PF12243">
    <property type="entry name" value="CTK3"/>
    <property type="match status" value="1"/>
</dbReference>